<feature type="transmembrane region" description="Helical" evidence="1">
    <location>
        <begin position="6"/>
        <end position="24"/>
    </location>
</feature>
<name>A0A8S5RZ43_9CAUD</name>
<evidence type="ECO:0000256" key="1">
    <source>
        <dbReference type="SAM" id="Phobius"/>
    </source>
</evidence>
<evidence type="ECO:0008006" key="3">
    <source>
        <dbReference type="Google" id="ProtNLM"/>
    </source>
</evidence>
<reference evidence="2" key="1">
    <citation type="journal article" date="2021" name="Proc. Natl. Acad. Sci. U.S.A.">
        <title>A Catalog of Tens of Thousands of Viruses from Human Metagenomes Reveals Hidden Associations with Chronic Diseases.</title>
        <authorList>
            <person name="Tisza M.J."/>
            <person name="Buck C.B."/>
        </authorList>
    </citation>
    <scope>NUCLEOTIDE SEQUENCE</scope>
    <source>
        <strain evidence="2">CtNQV2</strain>
    </source>
</reference>
<proteinExistence type="predicted"/>
<sequence length="99" mass="11886">MKTFHKYILMVNILFGCILCIYFYPKKESKKSATEFINTLKKPVIVRDISKQFKGQNSFTTKVHYMLIEDGDKKLYYLTNDEYELRPFIQYVINENIIK</sequence>
<organism evidence="2">
    <name type="scientific">Myoviridae sp. ctNQV2</name>
    <dbReference type="NCBI Taxonomy" id="2827683"/>
    <lineage>
        <taxon>Viruses</taxon>
        <taxon>Duplodnaviria</taxon>
        <taxon>Heunggongvirae</taxon>
        <taxon>Uroviricota</taxon>
        <taxon>Caudoviricetes</taxon>
    </lineage>
</organism>
<keyword evidence="1" id="KW-0812">Transmembrane</keyword>
<keyword evidence="1" id="KW-0472">Membrane</keyword>
<keyword evidence="1" id="KW-1133">Transmembrane helix</keyword>
<dbReference type="EMBL" id="BK032510">
    <property type="protein sequence ID" value="DAF43944.1"/>
    <property type="molecule type" value="Genomic_DNA"/>
</dbReference>
<dbReference type="PROSITE" id="PS51257">
    <property type="entry name" value="PROKAR_LIPOPROTEIN"/>
    <property type="match status" value="1"/>
</dbReference>
<accession>A0A8S5RZ43</accession>
<protein>
    <recommendedName>
        <fullName evidence="3">Lipoprotein</fullName>
    </recommendedName>
</protein>
<evidence type="ECO:0000313" key="2">
    <source>
        <dbReference type="EMBL" id="DAF43944.1"/>
    </source>
</evidence>